<comment type="caution">
    <text evidence="1">The sequence shown here is derived from an EMBL/GenBank/DDBJ whole genome shotgun (WGS) entry which is preliminary data.</text>
</comment>
<dbReference type="Proteomes" id="UP001489004">
    <property type="component" value="Unassembled WGS sequence"/>
</dbReference>
<proteinExistence type="predicted"/>
<reference evidence="1 2" key="1">
    <citation type="journal article" date="2024" name="Nat. Commun.">
        <title>Phylogenomics reveals the evolutionary origins of lichenization in chlorophyte algae.</title>
        <authorList>
            <person name="Puginier C."/>
            <person name="Libourel C."/>
            <person name="Otte J."/>
            <person name="Skaloud P."/>
            <person name="Haon M."/>
            <person name="Grisel S."/>
            <person name="Petersen M."/>
            <person name="Berrin J.G."/>
            <person name="Delaux P.M."/>
            <person name="Dal Grande F."/>
            <person name="Keller J."/>
        </authorList>
    </citation>
    <scope>NUCLEOTIDE SEQUENCE [LARGE SCALE GENOMIC DNA]</scope>
    <source>
        <strain evidence="1 2">SAG 2043</strain>
    </source>
</reference>
<gene>
    <name evidence="1" type="ORF">WJX72_011114</name>
</gene>
<evidence type="ECO:0000313" key="2">
    <source>
        <dbReference type="Proteomes" id="UP001489004"/>
    </source>
</evidence>
<name>A0AAW1QSM5_9CHLO</name>
<dbReference type="AlphaFoldDB" id="A0AAW1QSM5"/>
<dbReference type="EMBL" id="JALJOR010000002">
    <property type="protein sequence ID" value="KAK9824530.1"/>
    <property type="molecule type" value="Genomic_DNA"/>
</dbReference>
<evidence type="ECO:0000313" key="1">
    <source>
        <dbReference type="EMBL" id="KAK9824530.1"/>
    </source>
</evidence>
<accession>A0AAW1QSM5</accession>
<keyword evidence="2" id="KW-1185">Reference proteome</keyword>
<sequence>MRVLAQRCGRCRLLPSLLEQVWQPTAASSMPCQRPRQKHLLLQKAVRDPFSCTVQVWRPMPTAPVALLTPY</sequence>
<organism evidence="1 2">
    <name type="scientific">[Myrmecia] bisecta</name>
    <dbReference type="NCBI Taxonomy" id="41462"/>
    <lineage>
        <taxon>Eukaryota</taxon>
        <taxon>Viridiplantae</taxon>
        <taxon>Chlorophyta</taxon>
        <taxon>core chlorophytes</taxon>
        <taxon>Trebouxiophyceae</taxon>
        <taxon>Trebouxiales</taxon>
        <taxon>Trebouxiaceae</taxon>
        <taxon>Myrmecia</taxon>
    </lineage>
</organism>
<protein>
    <submittedName>
        <fullName evidence="1">Uncharacterized protein</fullName>
    </submittedName>
</protein>